<evidence type="ECO:0000313" key="2">
    <source>
        <dbReference type="Proteomes" id="UP001500936"/>
    </source>
</evidence>
<protein>
    <recommendedName>
        <fullName evidence="3">Pirin</fullName>
    </recommendedName>
</protein>
<reference evidence="2" key="1">
    <citation type="journal article" date="2019" name="Int. J. Syst. Evol. Microbiol.">
        <title>The Global Catalogue of Microorganisms (GCM) 10K type strain sequencing project: providing services to taxonomists for standard genome sequencing and annotation.</title>
        <authorList>
            <consortium name="The Broad Institute Genomics Platform"/>
            <consortium name="The Broad Institute Genome Sequencing Center for Infectious Disease"/>
            <person name="Wu L."/>
            <person name="Ma J."/>
        </authorList>
    </citation>
    <scope>NUCLEOTIDE SEQUENCE [LARGE SCALE GENOMIC DNA]</scope>
    <source>
        <strain evidence="2">JCM 17925</strain>
    </source>
</reference>
<keyword evidence="2" id="KW-1185">Reference proteome</keyword>
<dbReference type="InterPro" id="IPR014710">
    <property type="entry name" value="RmlC-like_jellyroll"/>
</dbReference>
<dbReference type="Gene3D" id="2.60.120.10">
    <property type="entry name" value="Jelly Rolls"/>
    <property type="match status" value="1"/>
</dbReference>
<name>A0ABP8KKF3_9BACT</name>
<evidence type="ECO:0000313" key="1">
    <source>
        <dbReference type="EMBL" id="GAA4409293.1"/>
    </source>
</evidence>
<comment type="caution">
    <text evidence="1">The sequence shown here is derived from an EMBL/GenBank/DDBJ whole genome shotgun (WGS) entry which is preliminary data.</text>
</comment>
<evidence type="ECO:0008006" key="3">
    <source>
        <dbReference type="Google" id="ProtNLM"/>
    </source>
</evidence>
<dbReference type="Proteomes" id="UP001500936">
    <property type="component" value="Unassembled WGS sequence"/>
</dbReference>
<dbReference type="SUPFAM" id="SSF51182">
    <property type="entry name" value="RmlC-like cupins"/>
    <property type="match status" value="1"/>
</dbReference>
<sequence length="288" mass="32029">MNRHTQIYLADQRGCSETDSFRSYHTFNFGVYQHESRRPFGPLHLLNDDLLRAGAGLKLEVGQNTIVLLLPVLGGLEYRSDIASGFLEAGQLGVLSLPAGTSYTIHNPYETEYIQCIQCWIASPAREFTPGFSRNCFDLSRKNTLVPLWQSAYSETPGRCFIGRYDGRQEGSFHIPADRSGSGIFVFNLQGVFEVANCLLHQNDGLALWVESPDELAFEALANESLLLVIELPPTATDKAVITTEQASKPFCRHRHPAPEQPGVAVWPLHPKYRSGHDGQHLYAAGQN</sequence>
<organism evidence="1 2">
    <name type="scientific">Nibrella viscosa</name>
    <dbReference type="NCBI Taxonomy" id="1084524"/>
    <lineage>
        <taxon>Bacteria</taxon>
        <taxon>Pseudomonadati</taxon>
        <taxon>Bacteroidota</taxon>
        <taxon>Cytophagia</taxon>
        <taxon>Cytophagales</taxon>
        <taxon>Spirosomataceae</taxon>
        <taxon>Nibrella</taxon>
    </lineage>
</organism>
<dbReference type="InterPro" id="IPR012093">
    <property type="entry name" value="Pirin"/>
</dbReference>
<accession>A0ABP8KKF3</accession>
<dbReference type="RefSeq" id="WP_345268873.1">
    <property type="nucleotide sequence ID" value="NZ_BAABHB010000006.1"/>
</dbReference>
<dbReference type="EMBL" id="BAABHB010000006">
    <property type="protein sequence ID" value="GAA4409293.1"/>
    <property type="molecule type" value="Genomic_DNA"/>
</dbReference>
<gene>
    <name evidence="1" type="ORF">GCM10023187_32360</name>
</gene>
<proteinExistence type="predicted"/>
<dbReference type="PANTHER" id="PTHR43212">
    <property type="entry name" value="QUERCETIN 2,3-DIOXYGENASE"/>
    <property type="match status" value="1"/>
</dbReference>
<dbReference type="InterPro" id="IPR011051">
    <property type="entry name" value="RmlC_Cupin_sf"/>
</dbReference>
<dbReference type="PANTHER" id="PTHR43212:SF3">
    <property type="entry name" value="QUERCETIN 2,3-DIOXYGENASE"/>
    <property type="match status" value="1"/>
</dbReference>